<organism evidence="3 4">
    <name type="scientific">Pelobium manganitolerans</name>
    <dbReference type="NCBI Taxonomy" id="1842495"/>
    <lineage>
        <taxon>Bacteria</taxon>
        <taxon>Pseudomonadati</taxon>
        <taxon>Bacteroidota</taxon>
        <taxon>Sphingobacteriia</taxon>
        <taxon>Sphingobacteriales</taxon>
        <taxon>Sphingobacteriaceae</taxon>
        <taxon>Pelobium</taxon>
    </lineage>
</organism>
<dbReference type="NCBIfam" id="NF041325">
    <property type="entry name" value="Bacteroid_MobB"/>
    <property type="match status" value="1"/>
</dbReference>
<dbReference type="Pfam" id="PF03432">
    <property type="entry name" value="Relaxase"/>
    <property type="match status" value="1"/>
</dbReference>
<evidence type="ECO:0000313" key="4">
    <source>
        <dbReference type="Proteomes" id="UP000283433"/>
    </source>
</evidence>
<dbReference type="InterPro" id="IPR005094">
    <property type="entry name" value="Endonuclease_MobA/VirD2"/>
</dbReference>
<gene>
    <name evidence="3" type="ORF">BCY91_16640</name>
</gene>
<sequence>MIAKIGRSGNLYGALAYNQLKVENENGQILFANKMIETASGHYSVAQLSQSFAPYLIANRNTEKHTLHISLNPDPNDKVSDDKFREMAEQYMREMGYGEQPFVVFKHKDIDRSHIHIVSVCVDEQGKKISDKFEKMRSMNICRELERKHGLIPATDKERNQTDKVFRPVDYRAGDVKSQIASVVRHLPNYYQYQTLGEYNALLSLFNITTEKIEGELQGKRQQGLLYIPLNEKGERAGHPFKASLFGKSAGLPALELHFAKCKTALKDSPTKQTLKSAVAIALKTTIDEQAFKKQLAEQGINVVVRRNDTGRIYGITFIDHNSKAVWNGSRLATELSANTFNDYWNNNIKPEIKEPAVLQPKLSTLQPKLSTSNDADLPAEEPHHLFDFLTTKKHEDGLIEALGGLLPEAQGEDYEEQDFANKLKKKRKRKRGQQ</sequence>
<evidence type="ECO:0000259" key="2">
    <source>
        <dbReference type="Pfam" id="PF03432"/>
    </source>
</evidence>
<dbReference type="RefSeq" id="WP_120181106.1">
    <property type="nucleotide sequence ID" value="NZ_MBTA01000008.1"/>
</dbReference>
<keyword evidence="4" id="KW-1185">Reference proteome</keyword>
<evidence type="ECO:0000313" key="3">
    <source>
        <dbReference type="EMBL" id="RKD17627.1"/>
    </source>
</evidence>
<proteinExistence type="predicted"/>
<dbReference type="AlphaFoldDB" id="A0A419S7R6"/>
<accession>A0A419S7R6</accession>
<comment type="caution">
    <text evidence="3">The sequence shown here is derived from an EMBL/GenBank/DDBJ whole genome shotgun (WGS) entry which is preliminary data.</text>
</comment>
<dbReference type="EMBL" id="MBTA01000008">
    <property type="protein sequence ID" value="RKD17627.1"/>
    <property type="molecule type" value="Genomic_DNA"/>
</dbReference>
<feature type="compositionally biased region" description="Basic residues" evidence="1">
    <location>
        <begin position="423"/>
        <end position="435"/>
    </location>
</feature>
<dbReference type="OrthoDB" id="915634at2"/>
<feature type="region of interest" description="Disordered" evidence="1">
    <location>
        <begin position="411"/>
        <end position="435"/>
    </location>
</feature>
<protein>
    <submittedName>
        <fullName evidence="3">Relaxase</fullName>
    </submittedName>
</protein>
<dbReference type="Proteomes" id="UP000283433">
    <property type="component" value="Unassembled WGS sequence"/>
</dbReference>
<feature type="domain" description="MobA/VirD2-like nuclease" evidence="2">
    <location>
        <begin position="43"/>
        <end position="151"/>
    </location>
</feature>
<evidence type="ECO:0000256" key="1">
    <source>
        <dbReference type="SAM" id="MobiDB-lite"/>
    </source>
</evidence>
<reference evidence="3 4" key="1">
    <citation type="submission" date="2016-07" db="EMBL/GenBank/DDBJ databases">
        <title>Genome of Pelobium manganitolerans.</title>
        <authorList>
            <person name="Wu S."/>
            <person name="Wang G."/>
        </authorList>
    </citation>
    <scope>NUCLEOTIDE SEQUENCE [LARGE SCALE GENOMIC DNA]</scope>
    <source>
        <strain evidence="3 4">YS-25</strain>
    </source>
</reference>
<name>A0A419S7R6_9SPHI</name>